<dbReference type="InterPro" id="IPR058240">
    <property type="entry name" value="rSAM_sf"/>
</dbReference>
<dbReference type="SFLD" id="SFLDG01386">
    <property type="entry name" value="main_SPASM_domain-containing"/>
    <property type="match status" value="1"/>
</dbReference>
<dbReference type="OrthoDB" id="9808591at2"/>
<dbReference type="CDD" id="cd21109">
    <property type="entry name" value="SPASM"/>
    <property type="match status" value="1"/>
</dbReference>
<keyword evidence="2" id="KW-0949">S-adenosyl-L-methionine</keyword>
<evidence type="ECO:0000256" key="4">
    <source>
        <dbReference type="ARBA" id="ARBA00023004"/>
    </source>
</evidence>
<dbReference type="PROSITE" id="PS51918">
    <property type="entry name" value="RADICAL_SAM"/>
    <property type="match status" value="1"/>
</dbReference>
<dbReference type="AlphaFoldDB" id="A0A5B9EHW5"/>
<dbReference type="Pfam" id="PF04055">
    <property type="entry name" value="Radical_SAM"/>
    <property type="match status" value="1"/>
</dbReference>
<feature type="domain" description="Radical SAM core" evidence="6">
    <location>
        <begin position="1"/>
        <end position="212"/>
    </location>
</feature>
<dbReference type="Proteomes" id="UP000321820">
    <property type="component" value="Chromosome"/>
</dbReference>
<dbReference type="EMBL" id="CP042806">
    <property type="protein sequence ID" value="QEE31349.1"/>
    <property type="molecule type" value="Genomic_DNA"/>
</dbReference>
<evidence type="ECO:0000256" key="3">
    <source>
        <dbReference type="ARBA" id="ARBA00022723"/>
    </source>
</evidence>
<evidence type="ECO:0000313" key="7">
    <source>
        <dbReference type="EMBL" id="QEE31349.1"/>
    </source>
</evidence>
<dbReference type="CDD" id="cd01335">
    <property type="entry name" value="Radical_SAM"/>
    <property type="match status" value="1"/>
</dbReference>
<dbReference type="KEGG" id="talb:FTW19_13920"/>
<evidence type="ECO:0000313" key="8">
    <source>
        <dbReference type="Proteomes" id="UP000321820"/>
    </source>
</evidence>
<accession>A0A5B9EHW5</accession>
<dbReference type="Pfam" id="PF13186">
    <property type="entry name" value="SPASM"/>
    <property type="match status" value="1"/>
</dbReference>
<keyword evidence="4" id="KW-0408">Iron</keyword>
<dbReference type="PANTHER" id="PTHR11228">
    <property type="entry name" value="RADICAL SAM DOMAIN PROTEIN"/>
    <property type="match status" value="1"/>
</dbReference>
<dbReference type="SFLD" id="SFLDG01067">
    <property type="entry name" value="SPASM/twitch_domain_containing"/>
    <property type="match status" value="1"/>
</dbReference>
<comment type="cofactor">
    <cofactor evidence="1">
        <name>[4Fe-4S] cluster</name>
        <dbReference type="ChEBI" id="CHEBI:49883"/>
    </cofactor>
</comment>
<evidence type="ECO:0000256" key="2">
    <source>
        <dbReference type="ARBA" id="ARBA00022691"/>
    </source>
</evidence>
<gene>
    <name evidence="7" type="ORF">FTW19_13920</name>
</gene>
<protein>
    <submittedName>
        <fullName evidence="7">Radical SAM protein</fullName>
    </submittedName>
</protein>
<reference evidence="7 8" key="1">
    <citation type="submission" date="2019-08" db="EMBL/GenBank/DDBJ databases">
        <title>Complete genome sequence of Terriglobus albidus strain ORNL.</title>
        <authorList>
            <person name="Podar M."/>
        </authorList>
    </citation>
    <scope>NUCLEOTIDE SEQUENCE [LARGE SCALE GENOMIC DNA]</scope>
    <source>
        <strain evidence="7 8">ORNL</strain>
    </source>
</reference>
<dbReference type="InterPro" id="IPR050377">
    <property type="entry name" value="Radical_SAM_PqqE_MftC-like"/>
</dbReference>
<evidence type="ECO:0000256" key="5">
    <source>
        <dbReference type="ARBA" id="ARBA00023014"/>
    </source>
</evidence>
<keyword evidence="5" id="KW-0411">Iron-sulfur</keyword>
<dbReference type="InterPro" id="IPR007197">
    <property type="entry name" value="rSAM"/>
</dbReference>
<dbReference type="SFLD" id="SFLDS00029">
    <property type="entry name" value="Radical_SAM"/>
    <property type="match status" value="1"/>
</dbReference>
<dbReference type="GO" id="GO:0051536">
    <property type="term" value="F:iron-sulfur cluster binding"/>
    <property type="evidence" value="ECO:0007669"/>
    <property type="project" value="UniProtKB-KW"/>
</dbReference>
<sequence length="325" mass="35937">MPILLLHVHSRCNCRCAMCDIWKREENQELDISVLERQRESLLSLGVEQVVFTGGEALMHRKLPELTHFFREIGATLTLLTSGLLLEKHAALVTAEFHEVIVSLDGPPEVHDQIRGVKGAFALLSRGVHALKRQSALPVRARCTVQHANFAHLAATVDAALDAGLDGISFLAADLSSTAFNRELVWPIERRSAVQVDATELETLNRQFDLIAEARERLAPAFSIAENRKKLQRITDHFAAEAGLVPHRAPVCNAPWVSAVWEVDGTVKPCFFHQPIGNLAHGTLEDILHGDSASEFRSGLKVDENEICRRCVCSLNYQPLNDAGV</sequence>
<keyword evidence="3" id="KW-0479">Metal-binding</keyword>
<evidence type="ECO:0000256" key="1">
    <source>
        <dbReference type="ARBA" id="ARBA00001966"/>
    </source>
</evidence>
<proteinExistence type="predicted"/>
<dbReference type="SUPFAM" id="SSF102114">
    <property type="entry name" value="Radical SAM enzymes"/>
    <property type="match status" value="1"/>
</dbReference>
<name>A0A5B9EHW5_9BACT</name>
<dbReference type="InterPro" id="IPR013785">
    <property type="entry name" value="Aldolase_TIM"/>
</dbReference>
<organism evidence="7 8">
    <name type="scientific">Terriglobus albidus</name>
    <dbReference type="NCBI Taxonomy" id="1592106"/>
    <lineage>
        <taxon>Bacteria</taxon>
        <taxon>Pseudomonadati</taxon>
        <taxon>Acidobacteriota</taxon>
        <taxon>Terriglobia</taxon>
        <taxon>Terriglobales</taxon>
        <taxon>Acidobacteriaceae</taxon>
        <taxon>Terriglobus</taxon>
    </lineage>
</organism>
<dbReference type="Gene3D" id="3.20.20.70">
    <property type="entry name" value="Aldolase class I"/>
    <property type="match status" value="1"/>
</dbReference>
<dbReference type="InterPro" id="IPR023885">
    <property type="entry name" value="4Fe4S-binding_SPASM_dom"/>
</dbReference>
<dbReference type="PANTHER" id="PTHR11228:SF7">
    <property type="entry name" value="PQQA PEPTIDE CYCLASE"/>
    <property type="match status" value="1"/>
</dbReference>
<dbReference type="GO" id="GO:0046872">
    <property type="term" value="F:metal ion binding"/>
    <property type="evidence" value="ECO:0007669"/>
    <property type="project" value="UniProtKB-KW"/>
</dbReference>
<evidence type="ECO:0000259" key="6">
    <source>
        <dbReference type="PROSITE" id="PS51918"/>
    </source>
</evidence>
<dbReference type="GO" id="GO:0003824">
    <property type="term" value="F:catalytic activity"/>
    <property type="evidence" value="ECO:0007669"/>
    <property type="project" value="InterPro"/>
</dbReference>
<keyword evidence="8" id="KW-1185">Reference proteome</keyword>